<comment type="similarity">
    <text evidence="17">Belongs to the NnrD/CARKD family.</text>
</comment>
<evidence type="ECO:0000256" key="14">
    <source>
        <dbReference type="ARBA" id="ARBA00025153"/>
    </source>
</evidence>
<feature type="binding site" evidence="18">
    <location>
        <position position="164"/>
    </location>
    <ligand>
        <name>(6S)-NADPHX</name>
        <dbReference type="ChEBI" id="CHEBI:64076"/>
    </ligand>
</feature>
<evidence type="ECO:0000256" key="19">
    <source>
        <dbReference type="PIRNR" id="PIRNR017184"/>
    </source>
</evidence>
<dbReference type="NCBIfam" id="TIGR00196">
    <property type="entry name" value="yjeF_cterm"/>
    <property type="match status" value="1"/>
</dbReference>
<dbReference type="AlphaFoldDB" id="A0A562RRJ6"/>
<evidence type="ECO:0000256" key="1">
    <source>
        <dbReference type="ARBA" id="ARBA00000013"/>
    </source>
</evidence>
<evidence type="ECO:0000256" key="18">
    <source>
        <dbReference type="HAMAP-Rule" id="MF_01966"/>
    </source>
</evidence>
<dbReference type="PROSITE" id="PS51383">
    <property type="entry name" value="YJEF_C_3"/>
    <property type="match status" value="1"/>
</dbReference>
<evidence type="ECO:0000256" key="3">
    <source>
        <dbReference type="ARBA" id="ARBA00006001"/>
    </source>
</evidence>
<keyword evidence="11 18" id="KW-0413">Isomerase</keyword>
<dbReference type="InterPro" id="IPR000631">
    <property type="entry name" value="CARKD"/>
</dbReference>
<evidence type="ECO:0000256" key="6">
    <source>
        <dbReference type="ARBA" id="ARBA00022741"/>
    </source>
</evidence>
<dbReference type="SUPFAM" id="SSF64153">
    <property type="entry name" value="YjeF N-terminal domain-like"/>
    <property type="match status" value="1"/>
</dbReference>
<dbReference type="InterPro" id="IPR036652">
    <property type="entry name" value="YjeF_N_dom_sf"/>
</dbReference>
<feature type="binding site" evidence="18">
    <location>
        <begin position="135"/>
        <end position="141"/>
    </location>
    <ligand>
        <name>(6S)-NADPHX</name>
        <dbReference type="ChEBI" id="CHEBI:64076"/>
    </ligand>
</feature>
<evidence type="ECO:0000256" key="5">
    <source>
        <dbReference type="ARBA" id="ARBA00022723"/>
    </source>
</evidence>
<comment type="similarity">
    <text evidence="4 19">In the C-terminal section; belongs to the NnrD/CARKD family.</text>
</comment>
<evidence type="ECO:0000259" key="21">
    <source>
        <dbReference type="PROSITE" id="PS51385"/>
    </source>
</evidence>
<comment type="function">
    <text evidence="18">Catalyzes the epimerization of the S- and R-forms of NAD(P)HX, a damaged form of NAD(P)H that is a result of enzymatic or heat-dependent hydration. This is a prerequisite for the S-specific NAD(P)H-hydrate dehydratase to allow the repair of both epimers of NAD(P)HX.</text>
</comment>
<feature type="binding site" evidence="17">
    <location>
        <position position="335"/>
    </location>
    <ligand>
        <name>(6S)-NADPHX</name>
        <dbReference type="ChEBI" id="CHEBI:64076"/>
    </ligand>
</feature>
<feature type="binding site" evidence="17">
    <location>
        <position position="455"/>
    </location>
    <ligand>
        <name>(6S)-NADPHX</name>
        <dbReference type="ChEBI" id="CHEBI:64076"/>
    </ligand>
</feature>
<comment type="cofactor">
    <cofactor evidence="17">
        <name>Mg(2+)</name>
        <dbReference type="ChEBI" id="CHEBI:18420"/>
    </cofactor>
</comment>
<feature type="domain" description="YjeF N-terminal" evidence="21">
    <location>
        <begin position="10"/>
        <end position="221"/>
    </location>
</feature>
<comment type="function">
    <text evidence="17">Catalyzes the dehydration of the S-form of NAD(P)HX at the expense of ADP, which is converted to AMP. Together with NAD(P)HX epimerase, which catalyzes the epimerization of the S- and R-forms, the enzyme allows the repair of both epimers of NAD(P)HX, a damaged form of NAD(P)H that is a result of enzymatic or heat-dependent hydration.</text>
</comment>
<feature type="binding site" evidence="18">
    <location>
        <position position="167"/>
    </location>
    <ligand>
        <name>K(+)</name>
        <dbReference type="ChEBI" id="CHEBI:29103"/>
    </ligand>
</feature>
<feature type="binding site" evidence="18">
    <location>
        <position position="131"/>
    </location>
    <ligand>
        <name>K(+)</name>
        <dbReference type="ChEBI" id="CHEBI:29103"/>
    </ligand>
</feature>
<evidence type="ECO:0000256" key="10">
    <source>
        <dbReference type="ARBA" id="ARBA00023027"/>
    </source>
</evidence>
<evidence type="ECO:0000256" key="13">
    <source>
        <dbReference type="ARBA" id="ARBA00023268"/>
    </source>
</evidence>
<keyword evidence="6 17" id="KW-0547">Nucleotide-binding</keyword>
<keyword evidence="12 17" id="KW-0456">Lyase</keyword>
<comment type="catalytic activity">
    <reaction evidence="16 17 19">
        <text>(6S)-NADPHX + ADP = AMP + phosphate + NADPH + H(+)</text>
        <dbReference type="Rhea" id="RHEA:32235"/>
        <dbReference type="ChEBI" id="CHEBI:15378"/>
        <dbReference type="ChEBI" id="CHEBI:43474"/>
        <dbReference type="ChEBI" id="CHEBI:57783"/>
        <dbReference type="ChEBI" id="CHEBI:64076"/>
        <dbReference type="ChEBI" id="CHEBI:456215"/>
        <dbReference type="ChEBI" id="CHEBI:456216"/>
        <dbReference type="EC" id="4.2.1.136"/>
    </reaction>
</comment>
<dbReference type="GO" id="GO:0046496">
    <property type="term" value="P:nicotinamide nucleotide metabolic process"/>
    <property type="evidence" value="ECO:0007669"/>
    <property type="project" value="UniProtKB-UniRule"/>
</dbReference>
<protein>
    <recommendedName>
        <fullName evidence="19">Bifunctional NAD(P)H-hydrate repair enzyme</fullName>
    </recommendedName>
    <alternativeName>
        <fullName evidence="19">Nicotinamide nucleotide repair protein</fullName>
    </alternativeName>
    <domain>
        <recommendedName>
            <fullName evidence="19">ADP-dependent (S)-NAD(P)H-hydrate dehydratase</fullName>
            <ecNumber evidence="19">4.2.1.136</ecNumber>
        </recommendedName>
        <alternativeName>
            <fullName evidence="19">ADP-dependent NAD(P)HX dehydratase</fullName>
        </alternativeName>
    </domain>
    <domain>
        <recommendedName>
            <fullName evidence="19">NAD(P)H-hydrate epimerase</fullName>
            <ecNumber evidence="19">5.1.99.6</ecNumber>
        </recommendedName>
    </domain>
</protein>
<name>A0A562RRJ6_9BACT</name>
<evidence type="ECO:0000256" key="4">
    <source>
        <dbReference type="ARBA" id="ARBA00009524"/>
    </source>
</evidence>
<dbReference type="NCBIfam" id="TIGR00197">
    <property type="entry name" value="yjeF_nterm"/>
    <property type="match status" value="1"/>
</dbReference>
<dbReference type="InterPro" id="IPR029056">
    <property type="entry name" value="Ribokinase-like"/>
</dbReference>
<dbReference type="PIRSF" id="PIRSF017184">
    <property type="entry name" value="Nnr"/>
    <property type="match status" value="1"/>
</dbReference>
<dbReference type="OrthoDB" id="9806925at2"/>
<organism evidence="22 23">
    <name type="scientific">Desulfobotulus alkaliphilus</name>
    <dbReference type="NCBI Taxonomy" id="622671"/>
    <lineage>
        <taxon>Bacteria</taxon>
        <taxon>Pseudomonadati</taxon>
        <taxon>Thermodesulfobacteriota</taxon>
        <taxon>Desulfobacteria</taxon>
        <taxon>Desulfobacterales</taxon>
        <taxon>Desulfobacteraceae</taxon>
        <taxon>Desulfobotulus</taxon>
    </lineage>
</organism>
<dbReference type="GO" id="GO:0052856">
    <property type="term" value="F:NAD(P)HX epimerase activity"/>
    <property type="evidence" value="ECO:0007669"/>
    <property type="project" value="UniProtKB-UniRule"/>
</dbReference>
<evidence type="ECO:0000256" key="17">
    <source>
        <dbReference type="HAMAP-Rule" id="MF_01965"/>
    </source>
</evidence>
<dbReference type="Proteomes" id="UP000318307">
    <property type="component" value="Unassembled WGS sequence"/>
</dbReference>
<feature type="binding site" evidence="17">
    <location>
        <position position="266"/>
    </location>
    <ligand>
        <name>(6S)-NADPHX</name>
        <dbReference type="ChEBI" id="CHEBI:64076"/>
    </ligand>
</feature>
<evidence type="ECO:0000256" key="7">
    <source>
        <dbReference type="ARBA" id="ARBA00022840"/>
    </source>
</evidence>
<evidence type="ECO:0000313" key="22">
    <source>
        <dbReference type="EMBL" id="TWI71668.1"/>
    </source>
</evidence>
<evidence type="ECO:0000259" key="20">
    <source>
        <dbReference type="PROSITE" id="PS51383"/>
    </source>
</evidence>
<gene>
    <name evidence="18" type="primary">nnrE</name>
    <name evidence="17" type="synonym">nnrD</name>
    <name evidence="22" type="ORF">LZ24_01941</name>
</gene>
<keyword evidence="8 17" id="KW-0521">NADP</keyword>
<evidence type="ECO:0000256" key="2">
    <source>
        <dbReference type="ARBA" id="ARBA00000909"/>
    </source>
</evidence>
<dbReference type="PANTHER" id="PTHR12592">
    <property type="entry name" value="ATP-DEPENDENT (S)-NAD(P)H-HYDRATE DEHYDRATASE FAMILY MEMBER"/>
    <property type="match status" value="1"/>
</dbReference>
<dbReference type="EC" id="5.1.99.6" evidence="19"/>
<feature type="binding site" evidence="17">
    <location>
        <position position="388"/>
    </location>
    <ligand>
        <name>(6S)-NADPHX</name>
        <dbReference type="ChEBI" id="CHEBI:64076"/>
    </ligand>
</feature>
<dbReference type="CDD" id="cd01171">
    <property type="entry name" value="YXKO-related"/>
    <property type="match status" value="1"/>
</dbReference>
<dbReference type="PANTHER" id="PTHR12592:SF0">
    <property type="entry name" value="ATP-DEPENDENT (S)-NAD(P)H-HYDRATE DEHYDRATASE"/>
    <property type="match status" value="1"/>
</dbReference>
<comment type="similarity">
    <text evidence="18">Belongs to the NnrE/AIBP family.</text>
</comment>
<evidence type="ECO:0000256" key="12">
    <source>
        <dbReference type="ARBA" id="ARBA00023239"/>
    </source>
</evidence>
<keyword evidence="23" id="KW-1185">Reference proteome</keyword>
<evidence type="ECO:0000313" key="23">
    <source>
        <dbReference type="Proteomes" id="UP000318307"/>
    </source>
</evidence>
<evidence type="ECO:0000256" key="16">
    <source>
        <dbReference type="ARBA" id="ARBA00049209"/>
    </source>
</evidence>
<feature type="binding site" evidence="18">
    <location>
        <begin position="59"/>
        <end position="63"/>
    </location>
    <ligand>
        <name>(6S)-NADPHX</name>
        <dbReference type="ChEBI" id="CHEBI:64076"/>
    </ligand>
</feature>
<comment type="caution">
    <text evidence="22">The sequence shown here is derived from an EMBL/GenBank/DDBJ whole genome shotgun (WGS) entry which is preliminary data.</text>
</comment>
<keyword evidence="5 18" id="KW-0479">Metal-binding</keyword>
<dbReference type="GO" id="GO:0046872">
    <property type="term" value="F:metal ion binding"/>
    <property type="evidence" value="ECO:0007669"/>
    <property type="project" value="UniProtKB-UniRule"/>
</dbReference>
<evidence type="ECO:0000256" key="8">
    <source>
        <dbReference type="ARBA" id="ARBA00022857"/>
    </source>
</evidence>
<keyword evidence="13" id="KW-0511">Multifunctional enzyme</keyword>
<feature type="binding site" evidence="17">
    <location>
        <begin position="425"/>
        <end position="429"/>
    </location>
    <ligand>
        <name>AMP</name>
        <dbReference type="ChEBI" id="CHEBI:456215"/>
    </ligand>
</feature>
<dbReference type="Gene3D" id="3.40.50.10260">
    <property type="entry name" value="YjeF N-terminal domain"/>
    <property type="match status" value="1"/>
</dbReference>
<dbReference type="RefSeq" id="WP_144684909.1">
    <property type="nucleotide sequence ID" value="NZ_VLLC01000013.1"/>
</dbReference>
<comment type="cofactor">
    <cofactor evidence="18 19">
        <name>K(+)</name>
        <dbReference type="ChEBI" id="CHEBI:29103"/>
    </cofactor>
    <text evidence="18 19">Binds 1 potassium ion per subunit.</text>
</comment>
<dbReference type="GO" id="GO:0110051">
    <property type="term" value="P:metabolite repair"/>
    <property type="evidence" value="ECO:0007669"/>
    <property type="project" value="TreeGrafter"/>
</dbReference>
<dbReference type="HAMAP" id="MF_01965">
    <property type="entry name" value="NADHX_dehydratase"/>
    <property type="match status" value="1"/>
</dbReference>
<dbReference type="EMBL" id="VLLC01000013">
    <property type="protein sequence ID" value="TWI71668.1"/>
    <property type="molecule type" value="Genomic_DNA"/>
</dbReference>
<dbReference type="EC" id="4.2.1.136" evidence="19"/>
<dbReference type="InterPro" id="IPR030677">
    <property type="entry name" value="Nnr"/>
</dbReference>
<dbReference type="GO" id="GO:0005524">
    <property type="term" value="F:ATP binding"/>
    <property type="evidence" value="ECO:0007669"/>
    <property type="project" value="UniProtKB-UniRule"/>
</dbReference>
<comment type="catalytic activity">
    <reaction evidence="2 18 19">
        <text>(6R)-NADPHX = (6S)-NADPHX</text>
        <dbReference type="Rhea" id="RHEA:32227"/>
        <dbReference type="ChEBI" id="CHEBI:64076"/>
        <dbReference type="ChEBI" id="CHEBI:64077"/>
        <dbReference type="EC" id="5.1.99.6"/>
    </reaction>
</comment>
<dbReference type="Pfam" id="PF03853">
    <property type="entry name" value="YjeF_N"/>
    <property type="match status" value="1"/>
</dbReference>
<dbReference type="PROSITE" id="PS51385">
    <property type="entry name" value="YJEF_N"/>
    <property type="match status" value="1"/>
</dbReference>
<keyword evidence="9 18" id="KW-0630">Potassium</keyword>
<feature type="binding site" evidence="18">
    <location>
        <position position="60"/>
    </location>
    <ligand>
        <name>K(+)</name>
        <dbReference type="ChEBI" id="CHEBI:29103"/>
    </ligand>
</feature>
<feature type="domain" description="YjeF C-terminal" evidence="20">
    <location>
        <begin position="231"/>
        <end position="514"/>
    </location>
</feature>
<accession>A0A562RRJ6</accession>
<evidence type="ECO:0000256" key="11">
    <source>
        <dbReference type="ARBA" id="ARBA00023235"/>
    </source>
</evidence>
<dbReference type="InterPro" id="IPR004443">
    <property type="entry name" value="YjeF_N_dom"/>
</dbReference>
<sequence length="522" mass="54270">MRPLATAASMAAMDKDTMENFGLPGRILMETAGRESARIISDNFPLRKKSVLVLCGTGNNGGDGWVAARYLLGWGWDIHVLLAGPPEKLSPESRINKTLYEKAGGRVFMAEDAAALKGPEQALFRADLFVDALFGIGLDRPVQGFYAGLMERVKESGGAVVSLDIPSGIHADTGAIQGKALKASHTITFGFAKPGLLLEPGRSHSGKIHVVDIGIPEVISQKYPPRVEQVTKKWAAAQLPKRSAASHKGHFGHLLLVAGAPATRGAAVLAATGALRSGCGLISLAVPETSLPLPGILPEIMVQGLKGDGKGFSSQATENLLPLLAGKSLAAAGPGMGTGKTAAAMLRILLESPLPLVLDADALNLLAQHGDLMDLLSCKKEACVLTPHPGEMARLCGMSVQAVQEDRIRAARDFAMEKDCHLLLKGAATITATPQGLCRIITEGNPGMATGGSGDVLCGIIAGLMAQGKPADTAAPLGAFLHGMAADHLAEKQGPQGYLPSEVAAVLPEIFKSITTGSAWKS</sequence>
<proteinExistence type="inferred from homology"/>
<comment type="catalytic activity">
    <reaction evidence="15 17 19">
        <text>(6S)-NADHX + ADP = AMP + phosphate + NADH + H(+)</text>
        <dbReference type="Rhea" id="RHEA:32223"/>
        <dbReference type="ChEBI" id="CHEBI:15378"/>
        <dbReference type="ChEBI" id="CHEBI:43474"/>
        <dbReference type="ChEBI" id="CHEBI:57945"/>
        <dbReference type="ChEBI" id="CHEBI:64074"/>
        <dbReference type="ChEBI" id="CHEBI:456215"/>
        <dbReference type="ChEBI" id="CHEBI:456216"/>
        <dbReference type="EC" id="4.2.1.136"/>
    </reaction>
</comment>
<comment type="subunit">
    <text evidence="17">Homotetramer.</text>
</comment>
<keyword evidence="10 17" id="KW-0520">NAD</keyword>
<keyword evidence="7 17" id="KW-0067">ATP-binding</keyword>
<evidence type="ECO:0000256" key="15">
    <source>
        <dbReference type="ARBA" id="ARBA00048238"/>
    </source>
</evidence>
<reference evidence="22 23" key="1">
    <citation type="submission" date="2019-07" db="EMBL/GenBank/DDBJ databases">
        <title>Genome sequencing of 100 strains of the haloalkaliphilic chemolithoautotrophic sulfur-oxidizing bacterium Thioalkalivibrio.</title>
        <authorList>
            <person name="Muyzer G."/>
        </authorList>
    </citation>
    <scope>NUCLEOTIDE SEQUENCE [LARGE SCALE GENOMIC DNA]</scope>
    <source>
        <strain evidence="22 23">ASO4-4</strain>
    </source>
</reference>
<feature type="binding site" evidence="18">
    <location>
        <position position="146"/>
    </location>
    <ligand>
        <name>(6S)-NADPHX</name>
        <dbReference type="ChEBI" id="CHEBI:64076"/>
    </ligand>
</feature>
<evidence type="ECO:0000256" key="9">
    <source>
        <dbReference type="ARBA" id="ARBA00022958"/>
    </source>
</evidence>
<dbReference type="Gene3D" id="3.40.1190.20">
    <property type="match status" value="1"/>
</dbReference>
<comment type="function">
    <text evidence="14 19">Bifunctional enzyme that catalyzes the epimerization of the S- and R-forms of NAD(P)HX and the dehydration of the S-form of NAD(P)HX at the expense of ADP, which is converted to AMP. This allows the repair of both epimers of NAD(P)HX, a damaged form of NAD(P)H that is a result of enzymatic or heat-dependent hydration.</text>
</comment>
<comment type="similarity">
    <text evidence="3 19">In the N-terminal section; belongs to the NnrE/AIBP family.</text>
</comment>
<dbReference type="GO" id="GO:0052855">
    <property type="term" value="F:ADP-dependent NAD(P)H-hydrate dehydratase activity"/>
    <property type="evidence" value="ECO:0007669"/>
    <property type="project" value="UniProtKB-UniRule"/>
</dbReference>
<dbReference type="Pfam" id="PF01256">
    <property type="entry name" value="Carb_kinase"/>
    <property type="match status" value="1"/>
</dbReference>
<dbReference type="HAMAP" id="MF_01966">
    <property type="entry name" value="NADHX_epimerase"/>
    <property type="match status" value="1"/>
</dbReference>
<feature type="binding site" evidence="17">
    <location>
        <position position="454"/>
    </location>
    <ligand>
        <name>AMP</name>
        <dbReference type="ChEBI" id="CHEBI:456215"/>
    </ligand>
</feature>
<dbReference type="SUPFAM" id="SSF53613">
    <property type="entry name" value="Ribokinase-like"/>
    <property type="match status" value="1"/>
</dbReference>
<comment type="catalytic activity">
    <reaction evidence="1 18 19">
        <text>(6R)-NADHX = (6S)-NADHX</text>
        <dbReference type="Rhea" id="RHEA:32215"/>
        <dbReference type="ChEBI" id="CHEBI:64074"/>
        <dbReference type="ChEBI" id="CHEBI:64075"/>
        <dbReference type="EC" id="5.1.99.6"/>
    </reaction>
</comment>